<proteinExistence type="predicted"/>
<dbReference type="Gene3D" id="3.20.20.70">
    <property type="entry name" value="Aldolase class I"/>
    <property type="match status" value="1"/>
</dbReference>
<accession>A0A8T9BU11</accession>
<feature type="domain" description="FMN hydroxy acid dehydrogenase" evidence="3">
    <location>
        <begin position="1"/>
        <end position="197"/>
    </location>
</feature>
<reference evidence="4 5" key="1">
    <citation type="submission" date="2018-05" db="EMBL/GenBank/DDBJ databases">
        <title>Genome sequencing and assembly of the regulated plant pathogen Lachnellula willkommii and related sister species for the development of diagnostic species identification markers.</title>
        <authorList>
            <person name="Giroux E."/>
            <person name="Bilodeau G."/>
        </authorList>
    </citation>
    <scope>NUCLEOTIDE SEQUENCE [LARGE SCALE GENOMIC DNA]</scope>
    <source>
        <strain evidence="4 5">CBS 268.59</strain>
    </source>
</reference>
<dbReference type="PROSITE" id="PS51349">
    <property type="entry name" value="FMN_HYDROXY_ACID_DH_2"/>
    <property type="match status" value="1"/>
</dbReference>
<evidence type="ECO:0000256" key="2">
    <source>
        <dbReference type="ARBA" id="ARBA00023002"/>
    </source>
</evidence>
<dbReference type="Proteomes" id="UP000469558">
    <property type="component" value="Unassembled WGS sequence"/>
</dbReference>
<dbReference type="GO" id="GO:0016491">
    <property type="term" value="F:oxidoreductase activity"/>
    <property type="evidence" value="ECO:0007669"/>
    <property type="project" value="UniProtKB-KW"/>
</dbReference>
<protein>
    <submittedName>
        <fullName evidence="4">Hydroxyacid oxidase</fullName>
    </submittedName>
</protein>
<dbReference type="InterPro" id="IPR013785">
    <property type="entry name" value="Aldolase_TIM"/>
</dbReference>
<evidence type="ECO:0000256" key="1">
    <source>
        <dbReference type="ARBA" id="ARBA00001917"/>
    </source>
</evidence>
<dbReference type="PANTHER" id="PTHR10578:SF82">
    <property type="entry name" value="CYTOCHROME B2, PUTATIVE (AFU_ORTHOLOGUE AFUA_1G07200)-RELATED"/>
    <property type="match status" value="1"/>
</dbReference>
<feature type="non-terminal residue" evidence="4">
    <location>
        <position position="197"/>
    </location>
</feature>
<dbReference type="InterPro" id="IPR037396">
    <property type="entry name" value="FMN_HAD"/>
</dbReference>
<dbReference type="AlphaFoldDB" id="A0A8T9BU11"/>
<dbReference type="EMBL" id="QGMK01002115">
    <property type="protein sequence ID" value="TVY60787.1"/>
    <property type="molecule type" value="Genomic_DNA"/>
</dbReference>
<dbReference type="SUPFAM" id="SSF51395">
    <property type="entry name" value="FMN-linked oxidoreductases"/>
    <property type="match status" value="1"/>
</dbReference>
<dbReference type="PANTHER" id="PTHR10578">
    <property type="entry name" value="S -2-HYDROXY-ACID OXIDASE-RELATED"/>
    <property type="match status" value="1"/>
</dbReference>
<comment type="caution">
    <text evidence="4">The sequence shown here is derived from an EMBL/GenBank/DDBJ whole genome shotgun (WGS) entry which is preliminary data.</text>
</comment>
<gene>
    <name evidence="4" type="primary">Hao2</name>
    <name evidence="4" type="ORF">LSUE1_G007560</name>
</gene>
<dbReference type="Pfam" id="PF01070">
    <property type="entry name" value="FMN_dh"/>
    <property type="match status" value="1"/>
</dbReference>
<dbReference type="InterPro" id="IPR000262">
    <property type="entry name" value="FMN-dep_DH"/>
</dbReference>
<dbReference type="OrthoDB" id="25826at2759"/>
<keyword evidence="5" id="KW-1185">Reference proteome</keyword>
<organism evidence="4 5">
    <name type="scientific">Lachnellula suecica</name>
    <dbReference type="NCBI Taxonomy" id="602035"/>
    <lineage>
        <taxon>Eukaryota</taxon>
        <taxon>Fungi</taxon>
        <taxon>Dikarya</taxon>
        <taxon>Ascomycota</taxon>
        <taxon>Pezizomycotina</taxon>
        <taxon>Leotiomycetes</taxon>
        <taxon>Helotiales</taxon>
        <taxon>Lachnaceae</taxon>
        <taxon>Lachnellula</taxon>
    </lineage>
</organism>
<sequence length="197" mass="20918">MARLAHPAGERGIAASIARFGALQTISNYASMTPEQITADAAPGQPGPGEERAKVDEDWGVGEEGWVCVLDACSPVSGKREDDERAGNVLLARENVAVAAGSVGTKNRGIAQEMVGPTAGLTWKVTLEWLVRHTELPIALKGVQTYEDAYLAAPCHPQVRAIIVSNHGGRNLDTASPAVHTLLEVRKNCPEVFDSVE</sequence>
<comment type="cofactor">
    <cofactor evidence="1">
        <name>FMN</name>
        <dbReference type="ChEBI" id="CHEBI:58210"/>
    </cofactor>
</comment>
<evidence type="ECO:0000313" key="5">
    <source>
        <dbReference type="Proteomes" id="UP000469558"/>
    </source>
</evidence>
<name>A0A8T9BU11_9HELO</name>
<keyword evidence="2" id="KW-0560">Oxidoreductase</keyword>
<evidence type="ECO:0000259" key="3">
    <source>
        <dbReference type="PROSITE" id="PS51349"/>
    </source>
</evidence>
<evidence type="ECO:0000313" key="4">
    <source>
        <dbReference type="EMBL" id="TVY60787.1"/>
    </source>
</evidence>